<feature type="transmembrane region" description="Helical" evidence="4">
    <location>
        <begin position="387"/>
        <end position="412"/>
    </location>
</feature>
<dbReference type="InterPro" id="IPR056737">
    <property type="entry name" value="Beta-prop_ATRN-MKLN-like"/>
</dbReference>
<keyword evidence="4" id="KW-0472">Membrane</keyword>
<dbReference type="AlphaFoldDB" id="A0A916DZX0"/>
<dbReference type="Proteomes" id="UP000684084">
    <property type="component" value="Unassembled WGS sequence"/>
</dbReference>
<name>A0A916DZX0_9GLOM</name>
<reference evidence="7" key="1">
    <citation type="submission" date="2020-05" db="EMBL/GenBank/DDBJ databases">
        <authorList>
            <person name="Rincon C."/>
            <person name="Sanders R I."/>
            <person name="Robbins C."/>
            <person name="Chaturvedi A."/>
        </authorList>
    </citation>
    <scope>NUCLEOTIDE SEQUENCE</scope>
    <source>
        <strain evidence="7">CHB12</strain>
    </source>
</reference>
<dbReference type="PANTHER" id="PTHR46093:SF18">
    <property type="entry name" value="FIBRONECTIN TYPE-III DOMAIN-CONTAINING PROTEIN"/>
    <property type="match status" value="1"/>
</dbReference>
<dbReference type="OrthoDB" id="432528at2759"/>
<keyword evidence="1" id="KW-0880">Kelch repeat</keyword>
<feature type="compositionally biased region" description="Polar residues" evidence="3">
    <location>
        <begin position="645"/>
        <end position="654"/>
    </location>
</feature>
<proteinExistence type="predicted"/>
<keyword evidence="5" id="KW-0732">Signal</keyword>
<feature type="domain" description="Attractin/MKLN-like beta-propeller" evidence="6">
    <location>
        <begin position="221"/>
        <end position="360"/>
    </location>
</feature>
<sequence>MGCKIFKHHLMLILLIQLFLWVKFVNGQFIPGPRTGHTATLIGDKIYFIGGYNFSIKPKESDVFYYDGNKLAWVDVNSQVSGQDADMPLQFGHTANIGGPKQDLIYIIGGDRFSTVYQLDTKTNKIITPIILGDFPNRDNLIFMSSVSYKGIIYLFGGVEIDKTGTNVFYDNHYIFDTINLNWKEGGLTNVPPPRYKHTATLVDEIIYYIGGIQMNNAYTTSYASMSIIFRYNTISNTWSSKVATGNTPGLRAGHSAVLVEGKICIFGGVYLDSSPTESIAMLDTNNLEWSIPSFKNPRRPNMPTLPNLVYHTATLVDKRMFVAFGNDTDKSANAVTSGYKGLNTDFYIFDFNNFEWYIASADELTNPSSNIPKLFSSSAGIPSSRLAIIGLSVGIVLSILAVVGILVFVYYRRKKNQSEGDVGYPEDDSNISYDKMSLSQRSTLYSSRPSMQYQFTKQFTPEQRISNNNNLTQPQDNLSQEFFILQIPSDGDRFSNHSSNYYPGIGTDPHSRRSEVSPPPPPSTYPYSQRNEAPLPYPPSTDPHSQRSEVSPPPPPSTYPYSQRNEAPLPSPPSTDPHSQRNEVPLPSPPSTDPHSQGSEALLSPPPSTDPHSQGSEAVLPSPPSTDPHSQGSEASLPPPPSTDPHSQDSQGSEAPLSPPPLTDPYSQGSEALLSPPPPPRTP</sequence>
<keyword evidence="2" id="KW-0677">Repeat</keyword>
<accession>A0A916DZX0</accession>
<organism evidence="7 8">
    <name type="scientific">Rhizophagus irregularis</name>
    <dbReference type="NCBI Taxonomy" id="588596"/>
    <lineage>
        <taxon>Eukaryota</taxon>
        <taxon>Fungi</taxon>
        <taxon>Fungi incertae sedis</taxon>
        <taxon>Mucoromycota</taxon>
        <taxon>Glomeromycotina</taxon>
        <taxon>Glomeromycetes</taxon>
        <taxon>Glomerales</taxon>
        <taxon>Glomeraceae</taxon>
        <taxon>Rhizophagus</taxon>
    </lineage>
</organism>
<dbReference type="EMBL" id="CAGKOT010000003">
    <property type="protein sequence ID" value="CAB5325187.1"/>
    <property type="molecule type" value="Genomic_DNA"/>
</dbReference>
<feature type="signal peptide" evidence="5">
    <location>
        <begin position="1"/>
        <end position="27"/>
    </location>
</feature>
<evidence type="ECO:0000256" key="1">
    <source>
        <dbReference type="ARBA" id="ARBA00022441"/>
    </source>
</evidence>
<evidence type="ECO:0000256" key="5">
    <source>
        <dbReference type="SAM" id="SignalP"/>
    </source>
</evidence>
<evidence type="ECO:0000313" key="8">
    <source>
        <dbReference type="Proteomes" id="UP000684084"/>
    </source>
</evidence>
<dbReference type="Pfam" id="PF24981">
    <property type="entry name" value="Beta-prop_ATRN-LZTR1"/>
    <property type="match status" value="1"/>
</dbReference>
<evidence type="ECO:0000256" key="4">
    <source>
        <dbReference type="SAM" id="Phobius"/>
    </source>
</evidence>
<dbReference type="Pfam" id="PF24681">
    <property type="entry name" value="Kelch_KLHDC2_KLHL20_DRC7"/>
    <property type="match status" value="1"/>
</dbReference>
<dbReference type="CDD" id="cd12087">
    <property type="entry name" value="TM_EGFR-like"/>
    <property type="match status" value="1"/>
</dbReference>
<keyword evidence="4" id="KW-0812">Transmembrane</keyword>
<evidence type="ECO:0000313" key="7">
    <source>
        <dbReference type="EMBL" id="CAB5325187.1"/>
    </source>
</evidence>
<keyword evidence="4" id="KW-1133">Transmembrane helix</keyword>
<gene>
    <name evidence="7" type="ORF">CHRIB12_LOCUS2526</name>
</gene>
<dbReference type="PANTHER" id="PTHR46093">
    <property type="entry name" value="ACYL-COA-BINDING DOMAIN-CONTAINING PROTEIN 5"/>
    <property type="match status" value="1"/>
</dbReference>
<comment type="caution">
    <text evidence="7">The sequence shown here is derived from an EMBL/GenBank/DDBJ whole genome shotgun (WGS) entry which is preliminary data.</text>
</comment>
<evidence type="ECO:0000256" key="3">
    <source>
        <dbReference type="SAM" id="MobiDB-lite"/>
    </source>
</evidence>
<dbReference type="VEuPathDB" id="FungiDB:RhiirFUN_005393"/>
<evidence type="ECO:0000259" key="6">
    <source>
        <dbReference type="Pfam" id="PF24981"/>
    </source>
</evidence>
<feature type="chain" id="PRO_5037203928" description="Attractin/MKLN-like beta-propeller domain-containing protein" evidence="5">
    <location>
        <begin position="28"/>
        <end position="684"/>
    </location>
</feature>
<protein>
    <recommendedName>
        <fullName evidence="6">Attractin/MKLN-like beta-propeller domain-containing protein</fullName>
    </recommendedName>
</protein>
<feature type="region of interest" description="Disordered" evidence="3">
    <location>
        <begin position="495"/>
        <end position="684"/>
    </location>
</feature>
<evidence type="ECO:0000256" key="2">
    <source>
        <dbReference type="ARBA" id="ARBA00022737"/>
    </source>
</evidence>